<dbReference type="Proteomes" id="UP000198287">
    <property type="component" value="Unassembled WGS sequence"/>
</dbReference>
<organism evidence="6 7">
    <name type="scientific">Folsomia candida</name>
    <name type="common">Springtail</name>
    <dbReference type="NCBI Taxonomy" id="158441"/>
    <lineage>
        <taxon>Eukaryota</taxon>
        <taxon>Metazoa</taxon>
        <taxon>Ecdysozoa</taxon>
        <taxon>Arthropoda</taxon>
        <taxon>Hexapoda</taxon>
        <taxon>Collembola</taxon>
        <taxon>Entomobryomorpha</taxon>
        <taxon>Isotomoidea</taxon>
        <taxon>Isotomidae</taxon>
        <taxon>Proisotominae</taxon>
        <taxon>Folsomia</taxon>
    </lineage>
</organism>
<dbReference type="AlphaFoldDB" id="A0A226EZA5"/>
<evidence type="ECO:0000256" key="2">
    <source>
        <dbReference type="ARBA" id="ARBA00023157"/>
    </source>
</evidence>
<dbReference type="Gene3D" id="2.60.120.290">
    <property type="entry name" value="Spermadhesin, CUB domain"/>
    <property type="match status" value="1"/>
</dbReference>
<dbReference type="InterPro" id="IPR000859">
    <property type="entry name" value="CUB_dom"/>
</dbReference>
<dbReference type="Pfam" id="PF00431">
    <property type="entry name" value="CUB"/>
    <property type="match status" value="1"/>
</dbReference>
<evidence type="ECO:0000259" key="5">
    <source>
        <dbReference type="PROSITE" id="PS01180"/>
    </source>
</evidence>
<feature type="chain" id="PRO_5012217754" evidence="4">
    <location>
        <begin position="20"/>
        <end position="263"/>
    </location>
</feature>
<dbReference type="OrthoDB" id="6366701at2759"/>
<keyword evidence="1" id="KW-0677">Repeat</keyword>
<evidence type="ECO:0000256" key="1">
    <source>
        <dbReference type="ARBA" id="ARBA00022737"/>
    </source>
</evidence>
<keyword evidence="7" id="KW-1185">Reference proteome</keyword>
<accession>A0A226EZA5</accession>
<name>A0A226EZA5_FOLCA</name>
<evidence type="ECO:0000256" key="3">
    <source>
        <dbReference type="PROSITE-ProRule" id="PRU00059"/>
    </source>
</evidence>
<feature type="signal peptide" evidence="4">
    <location>
        <begin position="1"/>
        <end position="19"/>
    </location>
</feature>
<comment type="caution">
    <text evidence="3">Lacks conserved residue(s) required for the propagation of feature annotation.</text>
</comment>
<reference evidence="6 7" key="1">
    <citation type="submission" date="2015-12" db="EMBL/GenBank/DDBJ databases">
        <title>The genome of Folsomia candida.</title>
        <authorList>
            <person name="Faddeeva A."/>
            <person name="Derks M.F."/>
            <person name="Anvar Y."/>
            <person name="Smit S."/>
            <person name="Van Straalen N."/>
            <person name="Roelofs D."/>
        </authorList>
    </citation>
    <scope>NUCLEOTIDE SEQUENCE [LARGE SCALE GENOMIC DNA]</scope>
    <source>
        <strain evidence="6 7">VU population</strain>
        <tissue evidence="6">Whole body</tissue>
    </source>
</reference>
<evidence type="ECO:0000256" key="4">
    <source>
        <dbReference type="SAM" id="SignalP"/>
    </source>
</evidence>
<dbReference type="EMBL" id="LNIX01000001">
    <property type="protein sequence ID" value="OXA62869.1"/>
    <property type="molecule type" value="Genomic_DNA"/>
</dbReference>
<dbReference type="InterPro" id="IPR035914">
    <property type="entry name" value="Sperma_CUB_dom_sf"/>
</dbReference>
<evidence type="ECO:0000313" key="7">
    <source>
        <dbReference type="Proteomes" id="UP000198287"/>
    </source>
</evidence>
<proteinExistence type="predicted"/>
<evidence type="ECO:0000313" key="6">
    <source>
        <dbReference type="EMBL" id="OXA62869.1"/>
    </source>
</evidence>
<sequence>MNSAAFLVLLFSIFVSALAAPQPEPHQGIPEDPEPVTTVTSCGGLLETTSAIINFQVGGSIRADMRCLWIVNAPYDTQRFSLVSSGLNENDGLFVTAYGKEGPGLQYKVASLGQNHTFVSRTVLVTLNVGHAPTFGFSLKFFSSGSAGAVAITGYIGLTTARGNLSYPLGGGNYQNSESALITITPTVPGKPTLRFTFVDMEGASCLYDYVRTFTWFENTYSQVARFCGTTIPTSLTLAEGVGLVSFTSDASVTGPGFAFEWE</sequence>
<comment type="caution">
    <text evidence="6">The sequence shown here is derived from an EMBL/GenBank/DDBJ whole genome shotgun (WGS) entry which is preliminary data.</text>
</comment>
<dbReference type="CDD" id="cd00041">
    <property type="entry name" value="CUB"/>
    <property type="match status" value="1"/>
</dbReference>
<feature type="domain" description="CUB" evidence="5">
    <location>
        <begin position="146"/>
        <end position="263"/>
    </location>
</feature>
<dbReference type="PANTHER" id="PTHR24251">
    <property type="entry name" value="OVOCHYMASE-RELATED"/>
    <property type="match status" value="1"/>
</dbReference>
<dbReference type="PROSITE" id="PS01180">
    <property type="entry name" value="CUB"/>
    <property type="match status" value="1"/>
</dbReference>
<keyword evidence="2" id="KW-1015">Disulfide bond</keyword>
<gene>
    <name evidence="6" type="ORF">Fcan01_01043</name>
</gene>
<protein>
    <submittedName>
        <fullName evidence="6">Cubilin</fullName>
    </submittedName>
</protein>
<dbReference type="SUPFAM" id="SSF49854">
    <property type="entry name" value="Spermadhesin, CUB domain"/>
    <property type="match status" value="1"/>
</dbReference>
<keyword evidence="4" id="KW-0732">Signal</keyword>